<organism evidence="12 13">
    <name type="scientific">Syncephalastrum racemosum</name>
    <name type="common">Filamentous fungus</name>
    <dbReference type="NCBI Taxonomy" id="13706"/>
    <lineage>
        <taxon>Eukaryota</taxon>
        <taxon>Fungi</taxon>
        <taxon>Fungi incertae sedis</taxon>
        <taxon>Mucoromycota</taxon>
        <taxon>Mucoromycotina</taxon>
        <taxon>Mucoromycetes</taxon>
        <taxon>Mucorales</taxon>
        <taxon>Syncephalastraceae</taxon>
        <taxon>Syncephalastrum</taxon>
    </lineage>
</organism>
<evidence type="ECO:0000256" key="6">
    <source>
        <dbReference type="ARBA" id="ARBA00022792"/>
    </source>
</evidence>
<keyword evidence="8 11" id="KW-1133">Transmembrane helix</keyword>
<comment type="function">
    <text evidence="11">Complex I functions in the transfer of electrons from NADH to the respiratory chain. Accessory subunit of the mitochondrial membrane respiratory chain NADH dehydrogenase (Complex I), that is believed not to be involved in catalysis.</text>
</comment>
<dbReference type="GO" id="GO:0045271">
    <property type="term" value="C:respiratory chain complex I"/>
    <property type="evidence" value="ECO:0007669"/>
    <property type="project" value="UniProtKB-UniRule"/>
</dbReference>
<keyword evidence="7 11" id="KW-0249">Electron transport</keyword>
<keyword evidence="4 11" id="KW-0679">Respiratory chain</keyword>
<keyword evidence="13" id="KW-1185">Reference proteome</keyword>
<dbReference type="AlphaFoldDB" id="A0A1X2H0P2"/>
<dbReference type="Pfam" id="PF06212">
    <property type="entry name" value="GRIM-19"/>
    <property type="match status" value="1"/>
</dbReference>
<keyword evidence="5 11" id="KW-0812">Transmembrane</keyword>
<comment type="caution">
    <text evidence="12">The sequence shown here is derived from an EMBL/GenBank/DDBJ whole genome shotgun (WGS) entry which is preliminary data.</text>
</comment>
<dbReference type="GO" id="GO:0005743">
    <property type="term" value="C:mitochondrial inner membrane"/>
    <property type="evidence" value="ECO:0007669"/>
    <property type="project" value="UniProtKB-SubCell"/>
</dbReference>
<evidence type="ECO:0000313" key="13">
    <source>
        <dbReference type="Proteomes" id="UP000242180"/>
    </source>
</evidence>
<feature type="transmembrane region" description="Helical" evidence="11">
    <location>
        <begin position="31"/>
        <end position="51"/>
    </location>
</feature>
<dbReference type="PANTHER" id="PTHR12966:SF0">
    <property type="entry name" value="NADH DEHYDROGENASE [UBIQUINONE] 1 ALPHA SUBCOMPLEX SUBUNIT 13"/>
    <property type="match status" value="1"/>
</dbReference>
<evidence type="ECO:0000256" key="10">
    <source>
        <dbReference type="ARBA" id="ARBA00023136"/>
    </source>
</evidence>
<dbReference type="EMBL" id="MCGN01000011">
    <property type="protein sequence ID" value="ORY91003.1"/>
    <property type="molecule type" value="Genomic_DNA"/>
</dbReference>
<evidence type="ECO:0000256" key="2">
    <source>
        <dbReference type="ARBA" id="ARBA00007312"/>
    </source>
</evidence>
<gene>
    <name evidence="12" type="ORF">BCR43DRAFT_498339</name>
</gene>
<keyword evidence="9 11" id="KW-0496">Mitochondrion</keyword>
<keyword evidence="3 11" id="KW-0813">Transport</keyword>
<dbReference type="InterPro" id="IPR009346">
    <property type="entry name" value="GRIM-19"/>
</dbReference>
<dbReference type="OMA" id="YGIREQH"/>
<dbReference type="Proteomes" id="UP000242180">
    <property type="component" value="Unassembled WGS sequence"/>
</dbReference>
<evidence type="ECO:0000256" key="9">
    <source>
        <dbReference type="ARBA" id="ARBA00023128"/>
    </source>
</evidence>
<keyword evidence="10 11" id="KW-0472">Membrane</keyword>
<reference evidence="12 13" key="1">
    <citation type="submission" date="2016-07" db="EMBL/GenBank/DDBJ databases">
        <title>Pervasive Adenine N6-methylation of Active Genes in Fungi.</title>
        <authorList>
            <consortium name="DOE Joint Genome Institute"/>
            <person name="Mondo S.J."/>
            <person name="Dannebaum R.O."/>
            <person name="Kuo R.C."/>
            <person name="Labutti K."/>
            <person name="Haridas S."/>
            <person name="Kuo A."/>
            <person name="Salamov A."/>
            <person name="Ahrendt S.R."/>
            <person name="Lipzen A."/>
            <person name="Sullivan W."/>
            <person name="Andreopoulos W.B."/>
            <person name="Clum A."/>
            <person name="Lindquist E."/>
            <person name="Daum C."/>
            <person name="Ramamoorthy G.K."/>
            <person name="Gryganskyi A."/>
            <person name="Culley D."/>
            <person name="Magnuson J.K."/>
            <person name="James T.Y."/>
            <person name="O'Malley M.A."/>
            <person name="Stajich J.E."/>
            <person name="Spatafora J.W."/>
            <person name="Visel A."/>
            <person name="Grigoriev I.V."/>
        </authorList>
    </citation>
    <scope>NUCLEOTIDE SEQUENCE [LARGE SCALE GENOMIC DNA]</scope>
    <source>
        <strain evidence="12 13">NRRL 2496</strain>
    </source>
</reference>
<evidence type="ECO:0000256" key="4">
    <source>
        <dbReference type="ARBA" id="ARBA00022660"/>
    </source>
</evidence>
<evidence type="ECO:0000256" key="5">
    <source>
        <dbReference type="ARBA" id="ARBA00022692"/>
    </source>
</evidence>
<sequence length="128" mass="14714">MSAARGTQDLPPKGGYPQVQYRRYLPNRGPSGFVILAGITAFCTFGFYRVYQGNAERRELKRENLWSRIHLVPLLMAESDRDLYRRTQAANAREAEIMKDVKDWKVGQSVYNTTKYFTPSSYVVAPEN</sequence>
<evidence type="ECO:0000256" key="1">
    <source>
        <dbReference type="ARBA" id="ARBA00004298"/>
    </source>
</evidence>
<evidence type="ECO:0000256" key="8">
    <source>
        <dbReference type="ARBA" id="ARBA00022989"/>
    </source>
</evidence>
<keyword evidence="6 11" id="KW-0999">Mitochondrion inner membrane</keyword>
<protein>
    <recommendedName>
        <fullName evidence="11">NADH dehydrogenase [ubiquinone] 1 alpha subcomplex subunit 13</fullName>
    </recommendedName>
</protein>
<evidence type="ECO:0000256" key="11">
    <source>
        <dbReference type="RuleBase" id="RU368034"/>
    </source>
</evidence>
<accession>A0A1X2H0P2</accession>
<proteinExistence type="inferred from homology"/>
<name>A0A1X2H0P2_SYNRA</name>
<dbReference type="InParanoid" id="A0A1X2H0P2"/>
<evidence type="ECO:0000256" key="3">
    <source>
        <dbReference type="ARBA" id="ARBA00022448"/>
    </source>
</evidence>
<dbReference type="STRING" id="13706.A0A1X2H0P2"/>
<evidence type="ECO:0000256" key="7">
    <source>
        <dbReference type="ARBA" id="ARBA00022982"/>
    </source>
</evidence>
<dbReference type="PANTHER" id="PTHR12966">
    <property type="entry name" value="NADH DEHYDROGENASE UBIQUINONE 1 ALPHA SUBCOMPLEX SUBUNIT 13"/>
    <property type="match status" value="1"/>
</dbReference>
<comment type="similarity">
    <text evidence="2 11">Belongs to the complex I NDUFA13 subunit family.</text>
</comment>
<dbReference type="OrthoDB" id="3308at2759"/>
<comment type="subcellular location">
    <subcellularLocation>
        <location evidence="1 11">Mitochondrion inner membrane</location>
        <topology evidence="1 11">Single-pass membrane protein</topology>
        <orientation evidence="1 11">Matrix side</orientation>
    </subcellularLocation>
</comment>
<evidence type="ECO:0000313" key="12">
    <source>
        <dbReference type="EMBL" id="ORY91003.1"/>
    </source>
</evidence>